<dbReference type="RefSeq" id="WP_127704040.1">
    <property type="nucleotide sequence ID" value="NZ_SACK01000002.1"/>
</dbReference>
<accession>A0A3S2Y4A9</accession>
<dbReference type="Proteomes" id="UP000282759">
    <property type="component" value="Unassembled WGS sequence"/>
</dbReference>
<evidence type="ECO:0000313" key="3">
    <source>
        <dbReference type="EMBL" id="RVU01671.1"/>
    </source>
</evidence>
<dbReference type="PANTHER" id="PTHR43135">
    <property type="entry name" value="ALPHA-D-RIBOSE 1-METHYLPHOSPHONATE 5-TRIPHOSPHATE DIPHOSPHATASE"/>
    <property type="match status" value="1"/>
</dbReference>
<name>A0A3S2Y4A9_9SPHI</name>
<dbReference type="PANTHER" id="PTHR43135:SF3">
    <property type="entry name" value="ALPHA-D-RIBOSE 1-METHYLPHOSPHONATE 5-TRIPHOSPHATE DIPHOSPHATASE"/>
    <property type="match status" value="1"/>
</dbReference>
<feature type="signal peptide" evidence="1">
    <location>
        <begin position="1"/>
        <end position="24"/>
    </location>
</feature>
<protein>
    <submittedName>
        <fullName evidence="3">Amidohydrolase</fullName>
    </submittedName>
</protein>
<dbReference type="Gene3D" id="3.30.110.90">
    <property type="entry name" value="Amidohydrolase"/>
    <property type="match status" value="1"/>
</dbReference>
<dbReference type="SUPFAM" id="SSF51556">
    <property type="entry name" value="Metallo-dependent hydrolases"/>
    <property type="match status" value="1"/>
</dbReference>
<dbReference type="GO" id="GO:0016810">
    <property type="term" value="F:hydrolase activity, acting on carbon-nitrogen (but not peptide) bonds"/>
    <property type="evidence" value="ECO:0007669"/>
    <property type="project" value="InterPro"/>
</dbReference>
<organism evidence="3 4">
    <name type="scientific">Mucilaginibacter limnophilus</name>
    <dbReference type="NCBI Taxonomy" id="1932778"/>
    <lineage>
        <taxon>Bacteria</taxon>
        <taxon>Pseudomonadati</taxon>
        <taxon>Bacteroidota</taxon>
        <taxon>Sphingobacteriia</taxon>
        <taxon>Sphingobacteriales</taxon>
        <taxon>Sphingobacteriaceae</taxon>
        <taxon>Mucilaginibacter</taxon>
    </lineage>
</organism>
<comment type="caution">
    <text evidence="3">The sequence shown here is derived from an EMBL/GenBank/DDBJ whole genome shotgun (WGS) entry which is preliminary data.</text>
</comment>
<dbReference type="InterPro" id="IPR051781">
    <property type="entry name" value="Metallo-dep_Hydrolase"/>
</dbReference>
<evidence type="ECO:0000256" key="1">
    <source>
        <dbReference type="SAM" id="SignalP"/>
    </source>
</evidence>
<keyword evidence="1" id="KW-0732">Signal</keyword>
<dbReference type="InterPro" id="IPR032466">
    <property type="entry name" value="Metal_Hydrolase"/>
</dbReference>
<evidence type="ECO:0000313" key="4">
    <source>
        <dbReference type="Proteomes" id="UP000282759"/>
    </source>
</evidence>
<dbReference type="SUPFAM" id="SSF51338">
    <property type="entry name" value="Composite domain of metallo-dependent hydrolases"/>
    <property type="match status" value="1"/>
</dbReference>
<gene>
    <name evidence="3" type="ORF">EOD41_06840</name>
</gene>
<dbReference type="InterPro" id="IPR011059">
    <property type="entry name" value="Metal-dep_hydrolase_composite"/>
</dbReference>
<proteinExistence type="predicted"/>
<reference evidence="3 4" key="1">
    <citation type="submission" date="2019-01" db="EMBL/GenBank/DDBJ databases">
        <authorList>
            <person name="Chen W.-M."/>
        </authorList>
    </citation>
    <scope>NUCLEOTIDE SEQUENCE [LARGE SCALE GENOMIC DNA]</scope>
    <source>
        <strain evidence="3 4">YBJ-36</strain>
    </source>
</reference>
<dbReference type="InterPro" id="IPR006680">
    <property type="entry name" value="Amidohydro-rel"/>
</dbReference>
<dbReference type="Pfam" id="PF01979">
    <property type="entry name" value="Amidohydro_1"/>
    <property type="match status" value="1"/>
</dbReference>
<dbReference type="EMBL" id="SACK01000002">
    <property type="protein sequence ID" value="RVU01671.1"/>
    <property type="molecule type" value="Genomic_DNA"/>
</dbReference>
<keyword evidence="4" id="KW-1185">Reference proteome</keyword>
<dbReference type="AlphaFoldDB" id="A0A3S2Y4A9"/>
<keyword evidence="3" id="KW-0378">Hydrolase</keyword>
<dbReference type="OrthoDB" id="9797498at2"/>
<evidence type="ECO:0000259" key="2">
    <source>
        <dbReference type="Pfam" id="PF01979"/>
    </source>
</evidence>
<dbReference type="Gene3D" id="3.40.50.10910">
    <property type="entry name" value="Amidohydrolase"/>
    <property type="match status" value="1"/>
</dbReference>
<feature type="domain" description="Amidohydrolase-related" evidence="2">
    <location>
        <begin position="92"/>
        <end position="448"/>
    </location>
</feature>
<sequence>MNKLRKRIPVIIWLMSLVASFDCAAQVKHNTLLADQFKQGIFVIHDVAVIPMTEHDTIITHANVVVQGNKIISINGLTPKGAKLINGTGKWLIPGLIDMHVHNLADINFGSSYPTKGANFFLDSQDFMWLYIENGVTTALEMNGRAEHFGQRNDIVKGRIIGPRIALSALINGGEGDGFIANTPEDGRQTVRIAKAMGYDFIKPYGALNIETFKAIIDEAKKQGMKTTGHIPVAFIGTLTEAFVPNFAMVAHAEEYSRNSEHFSDDDARRFARFAKANNTWLCPTLITMVRIAEQSQTLDSLRNLTYFDEVHPLMQSKWLTANRYNIETSAERIAYFDKMVNFHYRLVKIFQEEGVPIVAGTDAGTSGVVWGYALHDELQQLVKAGLSPRSALKAATYTAADWLQIGDRIGTIEPGKLADLVLLDANPLDNISNTRKIAGVFVNGRWVDKKHIALIRAAIIKKHKLNKNNFDWSKRKELPNQLEN</sequence>
<feature type="chain" id="PRO_5018675866" evidence="1">
    <location>
        <begin position="25"/>
        <end position="485"/>
    </location>
</feature>
<dbReference type="Gene3D" id="1.20.58.520">
    <property type="entry name" value="Amidohydrolase"/>
    <property type="match status" value="1"/>
</dbReference>
<dbReference type="Gene3D" id="2.30.40.10">
    <property type="entry name" value="Urease, subunit C, domain 1"/>
    <property type="match status" value="1"/>
</dbReference>